<dbReference type="AlphaFoldDB" id="A0A0C9X3U0"/>
<proteinExistence type="predicted"/>
<dbReference type="OrthoDB" id="2449121at2759"/>
<dbReference type="InterPro" id="IPR036397">
    <property type="entry name" value="RNaseH_sf"/>
</dbReference>
<dbReference type="GO" id="GO:0003676">
    <property type="term" value="F:nucleic acid binding"/>
    <property type="evidence" value="ECO:0007669"/>
    <property type="project" value="InterPro"/>
</dbReference>
<dbReference type="EMBL" id="KN839040">
    <property type="protein sequence ID" value="KIJ91207.1"/>
    <property type="molecule type" value="Genomic_DNA"/>
</dbReference>
<evidence type="ECO:0000313" key="2">
    <source>
        <dbReference type="Proteomes" id="UP000054477"/>
    </source>
</evidence>
<evidence type="ECO:0000313" key="1">
    <source>
        <dbReference type="EMBL" id="KIJ91207.1"/>
    </source>
</evidence>
<dbReference type="STRING" id="1095629.A0A0C9X3U0"/>
<dbReference type="PANTHER" id="PTHR35871">
    <property type="entry name" value="EXPRESSED PROTEIN"/>
    <property type="match status" value="1"/>
</dbReference>
<accession>A0A0C9X3U0</accession>
<name>A0A0C9X3U0_9AGAR</name>
<organism evidence="1 2">
    <name type="scientific">Laccaria amethystina LaAM-08-1</name>
    <dbReference type="NCBI Taxonomy" id="1095629"/>
    <lineage>
        <taxon>Eukaryota</taxon>
        <taxon>Fungi</taxon>
        <taxon>Dikarya</taxon>
        <taxon>Basidiomycota</taxon>
        <taxon>Agaricomycotina</taxon>
        <taxon>Agaricomycetes</taxon>
        <taxon>Agaricomycetidae</taxon>
        <taxon>Agaricales</taxon>
        <taxon>Agaricineae</taxon>
        <taxon>Hydnangiaceae</taxon>
        <taxon>Laccaria</taxon>
    </lineage>
</organism>
<reference evidence="2" key="2">
    <citation type="submission" date="2015-01" db="EMBL/GenBank/DDBJ databases">
        <title>Evolutionary Origins and Diversification of the Mycorrhizal Mutualists.</title>
        <authorList>
            <consortium name="DOE Joint Genome Institute"/>
            <consortium name="Mycorrhizal Genomics Consortium"/>
            <person name="Kohler A."/>
            <person name="Kuo A."/>
            <person name="Nagy L.G."/>
            <person name="Floudas D."/>
            <person name="Copeland A."/>
            <person name="Barry K.W."/>
            <person name="Cichocki N."/>
            <person name="Veneault-Fourrey C."/>
            <person name="LaButti K."/>
            <person name="Lindquist E.A."/>
            <person name="Lipzen A."/>
            <person name="Lundell T."/>
            <person name="Morin E."/>
            <person name="Murat C."/>
            <person name="Riley R."/>
            <person name="Ohm R."/>
            <person name="Sun H."/>
            <person name="Tunlid A."/>
            <person name="Henrissat B."/>
            <person name="Grigoriev I.V."/>
            <person name="Hibbett D.S."/>
            <person name="Martin F."/>
        </authorList>
    </citation>
    <scope>NUCLEOTIDE SEQUENCE [LARGE SCALE GENOMIC DNA]</scope>
    <source>
        <strain evidence="2">LaAM-08-1</strain>
    </source>
</reference>
<dbReference type="HOGENOM" id="CLU_005726_8_0_1"/>
<dbReference type="Gene3D" id="3.30.420.10">
    <property type="entry name" value="Ribonuclease H-like superfamily/Ribonuclease H"/>
    <property type="match status" value="1"/>
</dbReference>
<sequence>MKCTPVCPFENDDCCMARILSKQDDFANQISMLETMIQDAGHECIFLSQFHCELNPIEMYWGWAKYRSQQVDKNTFQQANEAALVALDGCPVKVIQRFINCSWHWMSAYCMGLTGKAA</sequence>
<dbReference type="PANTHER" id="PTHR35871:SF1">
    <property type="entry name" value="CXC1-LIKE CYSTEINE CLUSTER ASSOCIATED WITH KDZ TRANSPOSASES DOMAIN-CONTAINING PROTEIN"/>
    <property type="match status" value="1"/>
</dbReference>
<protein>
    <submittedName>
        <fullName evidence="1">Unplaced genomic scaffold K443scaffold_505, whole genome shotgun sequence</fullName>
    </submittedName>
</protein>
<gene>
    <name evidence="1" type="ORF">K443DRAFT_115354</name>
</gene>
<dbReference type="Proteomes" id="UP000054477">
    <property type="component" value="Unassembled WGS sequence"/>
</dbReference>
<reference evidence="1 2" key="1">
    <citation type="submission" date="2014-04" db="EMBL/GenBank/DDBJ databases">
        <authorList>
            <consortium name="DOE Joint Genome Institute"/>
            <person name="Kuo A."/>
            <person name="Kohler A."/>
            <person name="Nagy L.G."/>
            <person name="Floudas D."/>
            <person name="Copeland A."/>
            <person name="Barry K.W."/>
            <person name="Cichocki N."/>
            <person name="Veneault-Fourrey C."/>
            <person name="LaButti K."/>
            <person name="Lindquist E.A."/>
            <person name="Lipzen A."/>
            <person name="Lundell T."/>
            <person name="Morin E."/>
            <person name="Murat C."/>
            <person name="Sun H."/>
            <person name="Tunlid A."/>
            <person name="Henrissat B."/>
            <person name="Grigoriev I.V."/>
            <person name="Hibbett D.S."/>
            <person name="Martin F."/>
            <person name="Nordberg H.P."/>
            <person name="Cantor M.N."/>
            <person name="Hua S.X."/>
        </authorList>
    </citation>
    <scope>NUCLEOTIDE SEQUENCE [LARGE SCALE GENOMIC DNA]</scope>
    <source>
        <strain evidence="1 2">LaAM-08-1</strain>
    </source>
</reference>
<keyword evidence="2" id="KW-1185">Reference proteome</keyword>